<dbReference type="SMART" id="SM00271">
    <property type="entry name" value="DnaJ"/>
    <property type="match status" value="1"/>
</dbReference>
<evidence type="ECO:0000313" key="3">
    <source>
        <dbReference type="EMBL" id="KAJ0983768.1"/>
    </source>
</evidence>
<dbReference type="Proteomes" id="UP001085076">
    <property type="component" value="Miscellaneous, Linkage group lg01"/>
</dbReference>
<keyword evidence="4" id="KW-1185">Reference proteome</keyword>
<dbReference type="OrthoDB" id="10250354at2759"/>
<accession>A0A9D5D458</accession>
<dbReference type="InterPro" id="IPR001623">
    <property type="entry name" value="DnaJ_domain"/>
</dbReference>
<dbReference type="PANTHER" id="PTHR44743">
    <property type="entry name" value="PUTATIVE, EXPRESSED-RELATED"/>
    <property type="match status" value="1"/>
</dbReference>
<dbReference type="AlphaFoldDB" id="A0A9D5D458"/>
<dbReference type="PANTHER" id="PTHR44743:SF5">
    <property type="entry name" value="CHAPERONE DNAJ-DOMAIN SUPERFAMILY PROTEIN"/>
    <property type="match status" value="1"/>
</dbReference>
<dbReference type="PRINTS" id="PR00625">
    <property type="entry name" value="JDOMAIN"/>
</dbReference>
<dbReference type="CDD" id="cd06257">
    <property type="entry name" value="DnaJ"/>
    <property type="match status" value="1"/>
</dbReference>
<organism evidence="3 4">
    <name type="scientific">Dioscorea zingiberensis</name>
    <dbReference type="NCBI Taxonomy" id="325984"/>
    <lineage>
        <taxon>Eukaryota</taxon>
        <taxon>Viridiplantae</taxon>
        <taxon>Streptophyta</taxon>
        <taxon>Embryophyta</taxon>
        <taxon>Tracheophyta</taxon>
        <taxon>Spermatophyta</taxon>
        <taxon>Magnoliopsida</taxon>
        <taxon>Liliopsida</taxon>
        <taxon>Dioscoreales</taxon>
        <taxon>Dioscoreaceae</taxon>
        <taxon>Dioscorea</taxon>
    </lineage>
</organism>
<comment type="caution">
    <text evidence="3">The sequence shown here is derived from an EMBL/GenBank/DDBJ whole genome shotgun (WGS) entry which is preliminary data.</text>
</comment>
<feature type="domain" description="J" evidence="2">
    <location>
        <begin position="10"/>
        <end position="81"/>
    </location>
</feature>
<gene>
    <name evidence="3" type="ORF">J5N97_002124</name>
</gene>
<reference evidence="3" key="1">
    <citation type="submission" date="2021-03" db="EMBL/GenBank/DDBJ databases">
        <authorList>
            <person name="Li Z."/>
            <person name="Yang C."/>
        </authorList>
    </citation>
    <scope>NUCLEOTIDE SEQUENCE</scope>
    <source>
        <strain evidence="3">Dzin_1.0</strain>
        <tissue evidence="3">Leaf</tissue>
    </source>
</reference>
<feature type="compositionally biased region" description="Gly residues" evidence="1">
    <location>
        <begin position="200"/>
        <end position="211"/>
    </location>
</feature>
<evidence type="ECO:0000259" key="2">
    <source>
        <dbReference type="PROSITE" id="PS50076"/>
    </source>
</evidence>
<dbReference type="Gene3D" id="1.10.287.110">
    <property type="entry name" value="DnaJ domain"/>
    <property type="match status" value="1"/>
</dbReference>
<feature type="compositionally biased region" description="Basic residues" evidence="1">
    <location>
        <begin position="212"/>
        <end position="223"/>
    </location>
</feature>
<dbReference type="SUPFAM" id="SSF46565">
    <property type="entry name" value="Chaperone J-domain"/>
    <property type="match status" value="1"/>
</dbReference>
<reference evidence="3" key="2">
    <citation type="journal article" date="2022" name="Hortic Res">
        <title>The genome of Dioscorea zingiberensis sheds light on the biosynthesis, origin and evolution of the medicinally important diosgenin saponins.</title>
        <authorList>
            <person name="Li Y."/>
            <person name="Tan C."/>
            <person name="Li Z."/>
            <person name="Guo J."/>
            <person name="Li S."/>
            <person name="Chen X."/>
            <person name="Wang C."/>
            <person name="Dai X."/>
            <person name="Yang H."/>
            <person name="Song W."/>
            <person name="Hou L."/>
            <person name="Xu J."/>
            <person name="Tong Z."/>
            <person name="Xu A."/>
            <person name="Yuan X."/>
            <person name="Wang W."/>
            <person name="Yang Q."/>
            <person name="Chen L."/>
            <person name="Sun Z."/>
            <person name="Wang K."/>
            <person name="Pan B."/>
            <person name="Chen J."/>
            <person name="Bao Y."/>
            <person name="Liu F."/>
            <person name="Qi X."/>
            <person name="Gang D.R."/>
            <person name="Wen J."/>
            <person name="Li J."/>
        </authorList>
    </citation>
    <scope>NUCLEOTIDE SEQUENCE</scope>
    <source>
        <strain evidence="3">Dzin_1.0</strain>
    </source>
</reference>
<evidence type="ECO:0000256" key="1">
    <source>
        <dbReference type="SAM" id="MobiDB-lite"/>
    </source>
</evidence>
<dbReference type="GO" id="GO:0005783">
    <property type="term" value="C:endoplasmic reticulum"/>
    <property type="evidence" value="ECO:0007669"/>
    <property type="project" value="UniProtKB-ARBA"/>
</dbReference>
<feature type="region of interest" description="Disordered" evidence="1">
    <location>
        <begin position="191"/>
        <end position="237"/>
    </location>
</feature>
<dbReference type="PROSITE" id="PS50076">
    <property type="entry name" value="DNAJ_2"/>
    <property type="match status" value="1"/>
</dbReference>
<name>A0A9D5D458_9LILI</name>
<feature type="region of interest" description="Disordered" evidence="1">
    <location>
        <begin position="129"/>
        <end position="177"/>
    </location>
</feature>
<proteinExistence type="predicted"/>
<dbReference type="EMBL" id="JAGGNH010000001">
    <property type="protein sequence ID" value="KAJ0983768.1"/>
    <property type="molecule type" value="Genomic_DNA"/>
</dbReference>
<sequence>MSAGSEKSGDLYAVLGLKKECSAADLRNAYKKLAMRWHPDRCSSSGSSKFVEEAKEKFQEIQEAYSVLSDSNKRFLYDVGIYDSDDDDNGMGDFLGEMAQMMSQTKPSENGQESFEELQQLFVDMFHADLDLGPQGPKPKNETYGHHCSSATSTSSPNGAPSSNGGNKRGSSGKARLDELDSLSSGFCFGSNDAAVSSKGRGGGGGGGGGSSKRRSGRKQKVSSRHDVSSRDAEISI</sequence>
<evidence type="ECO:0000313" key="4">
    <source>
        <dbReference type="Proteomes" id="UP001085076"/>
    </source>
</evidence>
<dbReference type="Pfam" id="PF00226">
    <property type="entry name" value="DnaJ"/>
    <property type="match status" value="1"/>
</dbReference>
<protein>
    <recommendedName>
        <fullName evidence="2">J domain-containing protein</fullName>
    </recommendedName>
</protein>
<feature type="compositionally biased region" description="Low complexity" evidence="1">
    <location>
        <begin position="149"/>
        <end position="174"/>
    </location>
</feature>
<feature type="compositionally biased region" description="Basic and acidic residues" evidence="1">
    <location>
        <begin position="224"/>
        <end position="237"/>
    </location>
</feature>
<dbReference type="InterPro" id="IPR036869">
    <property type="entry name" value="J_dom_sf"/>
</dbReference>